<evidence type="ECO:0000256" key="2">
    <source>
        <dbReference type="ARBA" id="ARBA00022741"/>
    </source>
</evidence>
<dbReference type="PANTHER" id="PTHR42794:SF2">
    <property type="entry name" value="ABC TRANSPORTER ATP-BINDING PROTEIN"/>
    <property type="match status" value="1"/>
</dbReference>
<evidence type="ECO:0000313" key="6">
    <source>
        <dbReference type="Proteomes" id="UP001366166"/>
    </source>
</evidence>
<evidence type="ECO:0000256" key="3">
    <source>
        <dbReference type="ARBA" id="ARBA00022840"/>
    </source>
</evidence>
<dbReference type="GO" id="GO:0016887">
    <property type="term" value="F:ATP hydrolysis activity"/>
    <property type="evidence" value="ECO:0007669"/>
    <property type="project" value="InterPro"/>
</dbReference>
<name>A0AAU9EBY3_9BACT</name>
<protein>
    <submittedName>
        <fullName evidence="5">Iron ABC transporter ATP-binding protein</fullName>
    </submittedName>
</protein>
<dbReference type="RefSeq" id="WP_338606307.1">
    <property type="nucleotide sequence ID" value="NZ_AP028679.1"/>
</dbReference>
<dbReference type="GO" id="GO:0005524">
    <property type="term" value="F:ATP binding"/>
    <property type="evidence" value="ECO:0007669"/>
    <property type="project" value="UniProtKB-KW"/>
</dbReference>
<dbReference type="AlphaFoldDB" id="A0AAU9EBY3"/>
<dbReference type="InterPro" id="IPR027417">
    <property type="entry name" value="P-loop_NTPase"/>
</dbReference>
<dbReference type="Proteomes" id="UP001366166">
    <property type="component" value="Chromosome"/>
</dbReference>
<dbReference type="CDD" id="cd03214">
    <property type="entry name" value="ABC_Iron-Siderophores_B12_Hemin"/>
    <property type="match status" value="1"/>
</dbReference>
<dbReference type="SUPFAM" id="SSF52540">
    <property type="entry name" value="P-loop containing nucleoside triphosphate hydrolases"/>
    <property type="match status" value="1"/>
</dbReference>
<organism evidence="5 6">
    <name type="scientific">Desulfoferula mesophila</name>
    <dbReference type="NCBI Taxonomy" id="3058419"/>
    <lineage>
        <taxon>Bacteria</taxon>
        <taxon>Pseudomonadati</taxon>
        <taxon>Thermodesulfobacteriota</taxon>
        <taxon>Desulfarculia</taxon>
        <taxon>Desulfarculales</taxon>
        <taxon>Desulfarculaceae</taxon>
        <taxon>Desulfoferula</taxon>
    </lineage>
</organism>
<dbReference type="PROSITE" id="PS50893">
    <property type="entry name" value="ABC_TRANSPORTER_2"/>
    <property type="match status" value="1"/>
</dbReference>
<dbReference type="InterPro" id="IPR003593">
    <property type="entry name" value="AAA+_ATPase"/>
</dbReference>
<reference evidence="6" key="1">
    <citation type="journal article" date="2023" name="Arch. Microbiol.">
        <title>Desulfoferula mesophilus gen. nov. sp. nov., a mesophilic sulfate-reducing bacterium isolated from a brackish lake sediment.</title>
        <authorList>
            <person name="Watanabe T."/>
            <person name="Yabe T."/>
            <person name="Tsuji J.M."/>
            <person name="Fukui M."/>
        </authorList>
    </citation>
    <scope>NUCLEOTIDE SEQUENCE [LARGE SCALE GENOMIC DNA]</scope>
    <source>
        <strain evidence="6">12FAK</strain>
    </source>
</reference>
<evidence type="ECO:0000259" key="4">
    <source>
        <dbReference type="PROSITE" id="PS50893"/>
    </source>
</evidence>
<dbReference type="EMBL" id="AP028679">
    <property type="protein sequence ID" value="BEQ14603.1"/>
    <property type="molecule type" value="Genomic_DNA"/>
</dbReference>
<keyword evidence="6" id="KW-1185">Reference proteome</keyword>
<keyword evidence="3 5" id="KW-0067">ATP-binding</keyword>
<evidence type="ECO:0000256" key="1">
    <source>
        <dbReference type="ARBA" id="ARBA00022448"/>
    </source>
</evidence>
<sequence>MTLEARDLFFTYNGRPVLDGLSLSLEHGEITGILGVNGAGKSTLLRCLNRILRPQKGVVMVEDHDLSKLGGEQIARLIGYVAQSQEREPLSVFDAVLLGRKPHIKWQATSHDLEVVTRVLGHMGLEPLALRPVSSLSGGEAQKVVIARALAQEPHLLLLDEPTSNLDLRNQLEVMELLMRAVRSQGLGAAVCLHDINLALRYLDRMVLMKQGKVHSVITPEELTAEIIRQVYGVEALLAEVEGYRVVVPRAATPRKQASPATQASS</sequence>
<dbReference type="InterPro" id="IPR017871">
    <property type="entry name" value="ABC_transporter-like_CS"/>
</dbReference>
<keyword evidence="2" id="KW-0547">Nucleotide-binding</keyword>
<dbReference type="KEGG" id="dmp:FAK_16690"/>
<gene>
    <name evidence="5" type="ORF">FAK_16690</name>
</gene>
<dbReference type="FunFam" id="3.40.50.300:FF:000134">
    <property type="entry name" value="Iron-enterobactin ABC transporter ATP-binding protein"/>
    <property type="match status" value="1"/>
</dbReference>
<dbReference type="Pfam" id="PF00005">
    <property type="entry name" value="ABC_tran"/>
    <property type="match status" value="1"/>
</dbReference>
<feature type="domain" description="ABC transporter" evidence="4">
    <location>
        <begin position="3"/>
        <end position="236"/>
    </location>
</feature>
<dbReference type="PANTHER" id="PTHR42794">
    <property type="entry name" value="HEMIN IMPORT ATP-BINDING PROTEIN HMUV"/>
    <property type="match status" value="1"/>
</dbReference>
<dbReference type="PROSITE" id="PS00211">
    <property type="entry name" value="ABC_TRANSPORTER_1"/>
    <property type="match status" value="1"/>
</dbReference>
<keyword evidence="1" id="KW-0813">Transport</keyword>
<accession>A0AAU9EBY3</accession>
<dbReference type="InterPro" id="IPR003439">
    <property type="entry name" value="ABC_transporter-like_ATP-bd"/>
</dbReference>
<proteinExistence type="predicted"/>
<dbReference type="SMART" id="SM00382">
    <property type="entry name" value="AAA"/>
    <property type="match status" value="1"/>
</dbReference>
<evidence type="ECO:0000313" key="5">
    <source>
        <dbReference type="EMBL" id="BEQ14603.1"/>
    </source>
</evidence>
<dbReference type="Gene3D" id="3.40.50.300">
    <property type="entry name" value="P-loop containing nucleotide triphosphate hydrolases"/>
    <property type="match status" value="1"/>
</dbReference>